<dbReference type="SUPFAM" id="SSF55729">
    <property type="entry name" value="Acyl-CoA N-acyltransferases (Nat)"/>
    <property type="match status" value="1"/>
</dbReference>
<dbReference type="GO" id="GO:0008999">
    <property type="term" value="F:protein-N-terminal-alanine acetyltransferase activity"/>
    <property type="evidence" value="ECO:0007669"/>
    <property type="project" value="UniProtKB-UniRule"/>
</dbReference>
<comment type="subcellular location">
    <subcellularLocation>
        <location evidence="5">Cytoplasm</location>
    </subcellularLocation>
</comment>
<dbReference type="GO" id="GO:0005737">
    <property type="term" value="C:cytoplasm"/>
    <property type="evidence" value="ECO:0007669"/>
    <property type="project" value="UniProtKB-SubCell"/>
</dbReference>
<evidence type="ECO:0000313" key="7">
    <source>
        <dbReference type="EMBL" id="SDV47515.1"/>
    </source>
</evidence>
<accession>A0A1H2PLU3</accession>
<dbReference type="STRING" id="1770053.SAMN05216551_10366"/>
<sequence length="161" mass="17616">MNAAASDRQVDAPREALFLPMSERDVAEVMVLEVAAYAFPWTRGNFVDSLRHGYAGVCLRVDARLVGYFIAMAVVDELHLLNVCVAPAEQGRGYGRALMEQVRALAAATGMASVLLEVRPSNARALGLYERLGFERVGQRRAYYPAAGGLREDAIVMRLSL</sequence>
<dbReference type="EMBL" id="FNLO01000003">
    <property type="protein sequence ID" value="SDV47515.1"/>
    <property type="molecule type" value="Genomic_DNA"/>
</dbReference>
<name>A0A1H2PLU3_9BURK</name>
<evidence type="ECO:0000256" key="1">
    <source>
        <dbReference type="ARBA" id="ARBA00005395"/>
    </source>
</evidence>
<dbReference type="InterPro" id="IPR006464">
    <property type="entry name" value="AcTrfase_RimI/Ard1"/>
</dbReference>
<keyword evidence="4 5" id="KW-0012">Acyltransferase</keyword>
<dbReference type="PROSITE" id="PS51186">
    <property type="entry name" value="GNAT"/>
    <property type="match status" value="1"/>
</dbReference>
<dbReference type="Proteomes" id="UP000243719">
    <property type="component" value="Unassembled WGS sequence"/>
</dbReference>
<evidence type="ECO:0000256" key="3">
    <source>
        <dbReference type="ARBA" id="ARBA00022679"/>
    </source>
</evidence>
<feature type="binding site" evidence="5">
    <location>
        <position position="122"/>
    </location>
    <ligand>
        <name>acetyl-CoA</name>
        <dbReference type="ChEBI" id="CHEBI:57288"/>
    </ligand>
</feature>
<dbReference type="InterPro" id="IPR043690">
    <property type="entry name" value="RimI"/>
</dbReference>
<dbReference type="NCBIfam" id="TIGR01575">
    <property type="entry name" value="rimI"/>
    <property type="match status" value="1"/>
</dbReference>
<keyword evidence="3 5" id="KW-0808">Transferase</keyword>
<keyword evidence="2 5" id="KW-0963">Cytoplasm</keyword>
<evidence type="ECO:0000256" key="2">
    <source>
        <dbReference type="ARBA" id="ARBA00022490"/>
    </source>
</evidence>
<keyword evidence="8" id="KW-1185">Reference proteome</keyword>
<comment type="similarity">
    <text evidence="1 5">Belongs to the acetyltransferase family. RimI subfamily.</text>
</comment>
<keyword evidence="7" id="KW-0687">Ribonucleoprotein</keyword>
<feature type="domain" description="N-acetyltransferase" evidence="6">
    <location>
        <begin position="16"/>
        <end position="161"/>
    </location>
</feature>
<dbReference type="Pfam" id="PF00583">
    <property type="entry name" value="Acetyltransf_1"/>
    <property type="match status" value="1"/>
</dbReference>
<dbReference type="OrthoDB" id="9796919at2"/>
<comment type="function">
    <text evidence="5">Acetylates the N-terminal alanine of ribosomal protein bS18.</text>
</comment>
<proteinExistence type="inferred from homology"/>
<feature type="active site" description="Proton acceptor" evidence="5">
    <location>
        <position position="117"/>
    </location>
</feature>
<feature type="active site" description="Proton donor" evidence="5">
    <location>
        <position position="129"/>
    </location>
</feature>
<dbReference type="AlphaFoldDB" id="A0A1H2PLU3"/>
<dbReference type="InterPro" id="IPR050680">
    <property type="entry name" value="YpeA/RimI_acetyltransf"/>
</dbReference>
<reference evidence="8" key="1">
    <citation type="submission" date="2016-09" db="EMBL/GenBank/DDBJ databases">
        <authorList>
            <person name="Varghese N."/>
            <person name="Submissions S."/>
        </authorList>
    </citation>
    <scope>NUCLEOTIDE SEQUENCE [LARGE SCALE GENOMIC DNA]</scope>
    <source>
        <strain evidence="8">JS23</strain>
    </source>
</reference>
<dbReference type="InterPro" id="IPR000182">
    <property type="entry name" value="GNAT_dom"/>
</dbReference>
<gene>
    <name evidence="5" type="primary">rimI</name>
    <name evidence="7" type="ORF">SAMN05216551_10366</name>
</gene>
<comment type="caution">
    <text evidence="5">Lacks conserved residue(s) required for the propagation of feature annotation.</text>
</comment>
<dbReference type="HAMAP" id="MF_02210">
    <property type="entry name" value="RimI"/>
    <property type="match status" value="1"/>
</dbReference>
<evidence type="ECO:0000256" key="4">
    <source>
        <dbReference type="ARBA" id="ARBA00023315"/>
    </source>
</evidence>
<comment type="catalytic activity">
    <reaction evidence="5">
        <text>N-terminal L-alanyl-[ribosomal protein bS18] + acetyl-CoA = N-terminal N(alpha)-acetyl-L-alanyl-[ribosomal protein bS18] + CoA + H(+)</text>
        <dbReference type="Rhea" id="RHEA:43756"/>
        <dbReference type="Rhea" id="RHEA-COMP:10676"/>
        <dbReference type="Rhea" id="RHEA-COMP:10677"/>
        <dbReference type="ChEBI" id="CHEBI:15378"/>
        <dbReference type="ChEBI" id="CHEBI:57287"/>
        <dbReference type="ChEBI" id="CHEBI:57288"/>
        <dbReference type="ChEBI" id="CHEBI:64718"/>
        <dbReference type="ChEBI" id="CHEBI:83683"/>
        <dbReference type="EC" id="2.3.1.266"/>
    </reaction>
</comment>
<dbReference type="RefSeq" id="WP_091906151.1">
    <property type="nucleotide sequence ID" value="NZ_FNLO01000003.1"/>
</dbReference>
<dbReference type="PANTHER" id="PTHR43420">
    <property type="entry name" value="ACETYLTRANSFERASE"/>
    <property type="match status" value="1"/>
</dbReference>
<dbReference type="EC" id="2.3.1.266" evidence="5"/>
<evidence type="ECO:0000313" key="8">
    <source>
        <dbReference type="Proteomes" id="UP000243719"/>
    </source>
</evidence>
<protein>
    <recommendedName>
        <fullName evidence="5">[Ribosomal protein bS18]-alanine N-acetyltransferase</fullName>
        <ecNumber evidence="5">2.3.1.266</ecNumber>
    </recommendedName>
</protein>
<dbReference type="InterPro" id="IPR016181">
    <property type="entry name" value="Acyl_CoA_acyltransferase"/>
</dbReference>
<dbReference type="Gene3D" id="3.40.630.30">
    <property type="match status" value="1"/>
</dbReference>
<organism evidence="7 8">
    <name type="scientific">Chitinasiproducens palmae</name>
    <dbReference type="NCBI Taxonomy" id="1770053"/>
    <lineage>
        <taxon>Bacteria</taxon>
        <taxon>Pseudomonadati</taxon>
        <taxon>Pseudomonadota</taxon>
        <taxon>Betaproteobacteria</taxon>
        <taxon>Burkholderiales</taxon>
        <taxon>Burkholderiaceae</taxon>
        <taxon>Chitinasiproducens</taxon>
    </lineage>
</organism>
<keyword evidence="7" id="KW-0689">Ribosomal protein</keyword>
<dbReference type="PANTHER" id="PTHR43420:SF12">
    <property type="entry name" value="N-ACETYLTRANSFERASE DOMAIN-CONTAINING PROTEIN"/>
    <property type="match status" value="1"/>
</dbReference>
<dbReference type="GO" id="GO:0005840">
    <property type="term" value="C:ribosome"/>
    <property type="evidence" value="ECO:0007669"/>
    <property type="project" value="UniProtKB-KW"/>
</dbReference>
<dbReference type="CDD" id="cd04301">
    <property type="entry name" value="NAT_SF"/>
    <property type="match status" value="1"/>
</dbReference>
<evidence type="ECO:0000256" key="5">
    <source>
        <dbReference type="HAMAP-Rule" id="MF_02210"/>
    </source>
</evidence>
<evidence type="ECO:0000259" key="6">
    <source>
        <dbReference type="PROSITE" id="PS51186"/>
    </source>
</evidence>